<evidence type="ECO:0000313" key="2">
    <source>
        <dbReference type="Proteomes" id="UP001243757"/>
    </source>
</evidence>
<keyword evidence="2" id="KW-1185">Reference proteome</keyword>
<organism evidence="1 2">
    <name type="scientific">Pseudodonghicola flavimaris</name>
    <dbReference type="NCBI Taxonomy" id="3050036"/>
    <lineage>
        <taxon>Bacteria</taxon>
        <taxon>Pseudomonadati</taxon>
        <taxon>Pseudomonadota</taxon>
        <taxon>Alphaproteobacteria</taxon>
        <taxon>Rhodobacterales</taxon>
        <taxon>Paracoccaceae</taxon>
        <taxon>Pseudodonghicola</taxon>
    </lineage>
</organism>
<evidence type="ECO:0000313" key="1">
    <source>
        <dbReference type="EMBL" id="MDK3019054.1"/>
    </source>
</evidence>
<dbReference type="Proteomes" id="UP001243757">
    <property type="component" value="Unassembled WGS sequence"/>
</dbReference>
<dbReference type="EMBL" id="JASNJD010000011">
    <property type="protein sequence ID" value="MDK3019054.1"/>
    <property type="molecule type" value="Genomic_DNA"/>
</dbReference>
<name>A0ABT7F368_9RHOB</name>
<gene>
    <name evidence="1" type="ORF">QO033_15320</name>
</gene>
<evidence type="ECO:0008006" key="3">
    <source>
        <dbReference type="Google" id="ProtNLM"/>
    </source>
</evidence>
<sequence length="116" mass="12145">MTGPDLAARNFHDVSATEANADNFALMRTVFNGGDTFVFGKSGVDRILDFKDDNKDSVLLKTGALGLADDLSAAQVVELFGTGIGGHAALDFGDGNRLVFVGLDDIAVILDDLLIA</sequence>
<proteinExistence type="predicted"/>
<dbReference type="RefSeq" id="WP_284481855.1">
    <property type="nucleotide sequence ID" value="NZ_JASNJD010000011.1"/>
</dbReference>
<accession>A0ABT7F368</accession>
<comment type="caution">
    <text evidence="1">The sequence shown here is derived from an EMBL/GenBank/DDBJ whole genome shotgun (WGS) entry which is preliminary data.</text>
</comment>
<protein>
    <recommendedName>
        <fullName evidence="3">Calcium-binding protein</fullName>
    </recommendedName>
</protein>
<reference evidence="1 2" key="1">
    <citation type="submission" date="2023-05" db="EMBL/GenBank/DDBJ databases">
        <title>Pseudodonghicola sp. nov.</title>
        <authorList>
            <person name="Huang J."/>
        </authorList>
    </citation>
    <scope>NUCLEOTIDE SEQUENCE [LARGE SCALE GENOMIC DNA]</scope>
    <source>
        <strain evidence="1 2">IC7</strain>
    </source>
</reference>